<feature type="transmembrane region" description="Helical" evidence="11">
    <location>
        <begin position="194"/>
        <end position="213"/>
    </location>
</feature>
<sequence length="500" mass="54970">MRPELPVVSFVCAALLLVALVKQRRSLEVPVFVILAWLLMCNLIHGVNSLINERYAPVWCDLVSKLELATPFAIAIADFCLSQGLESVSSKREVRFSDLWKTRIQAFVCVGIPIIYLLLSILVQDHRFDIVQNFGCQAAIYVSAPAEILLWLPILLLCLGTVVFSIVVVVRIWRQRADIFLHVRSRSQLAGLDLQVLLCMAVVHAFLLFYIMLSNLALSNIQPWTTLAAVHAKLNKVDFISTDDMSTRERVKLELDWCIVPTLSLVSLVSLAFGAKASIGISAFAESVHGRFRRPSFLLPMHTESMYSGKDVLVSPVAPTHVQLQKAVSDDSLRSSHNKALGIPRPPQSPPPAPPAPLTDPDTAFMNATLAYLGSPTAHHCGLTLPSEPPSIYVSHSQEYKPASRPSTGDSARDQRRESNGTLASSILAGPWPQPPTDVPFYGPGSGFIPVRTTRQGPSRSQPLLKPVYRRSSQSGRARAREVKRNAGTIYMTVVKESAA</sequence>
<comment type="similarity">
    <text evidence="2">Belongs to the G-protein coupled receptor 4 family.</text>
</comment>
<keyword evidence="3" id="KW-0589">Pheromone response</keyword>
<dbReference type="EMBL" id="KV425638">
    <property type="protein sequence ID" value="KZT19569.1"/>
    <property type="molecule type" value="Genomic_DNA"/>
</dbReference>
<feature type="transmembrane region" description="Helical" evidence="11">
    <location>
        <begin position="148"/>
        <end position="173"/>
    </location>
</feature>
<feature type="region of interest" description="Disordered" evidence="10">
    <location>
        <begin position="327"/>
        <end position="362"/>
    </location>
</feature>
<dbReference type="OrthoDB" id="2874149at2759"/>
<evidence type="ECO:0000256" key="6">
    <source>
        <dbReference type="ARBA" id="ARBA00023040"/>
    </source>
</evidence>
<evidence type="ECO:0000256" key="5">
    <source>
        <dbReference type="ARBA" id="ARBA00022989"/>
    </source>
</evidence>
<dbReference type="PRINTS" id="PR00899">
    <property type="entry name" value="GPCRSTE3"/>
</dbReference>
<evidence type="ECO:0000256" key="8">
    <source>
        <dbReference type="ARBA" id="ARBA00023170"/>
    </source>
</evidence>
<evidence type="ECO:0000313" key="12">
    <source>
        <dbReference type="EMBL" id="KZT19569.1"/>
    </source>
</evidence>
<dbReference type="InterPro" id="IPR001499">
    <property type="entry name" value="GPCR_STE3"/>
</dbReference>
<feature type="region of interest" description="Disordered" evidence="10">
    <location>
        <begin position="389"/>
        <end position="420"/>
    </location>
</feature>
<evidence type="ECO:0000313" key="13">
    <source>
        <dbReference type="Proteomes" id="UP000076761"/>
    </source>
</evidence>
<keyword evidence="13" id="KW-1185">Reference proteome</keyword>
<dbReference type="AlphaFoldDB" id="A0A165NFJ1"/>
<dbReference type="PANTHER" id="PTHR28097:SF1">
    <property type="entry name" value="PHEROMONE A FACTOR RECEPTOR"/>
    <property type="match status" value="1"/>
</dbReference>
<evidence type="ECO:0000256" key="9">
    <source>
        <dbReference type="ARBA" id="ARBA00023224"/>
    </source>
</evidence>
<proteinExistence type="inferred from homology"/>
<dbReference type="InParanoid" id="A0A165NFJ1"/>
<dbReference type="GO" id="GO:0000750">
    <property type="term" value="P:pheromone-dependent signal transduction involved in conjugation with cellular fusion"/>
    <property type="evidence" value="ECO:0007669"/>
    <property type="project" value="TreeGrafter"/>
</dbReference>
<evidence type="ECO:0000256" key="10">
    <source>
        <dbReference type="SAM" id="MobiDB-lite"/>
    </source>
</evidence>
<dbReference type="FunCoup" id="A0A165NFJ1">
    <property type="interactions" value="91"/>
</dbReference>
<protein>
    <submittedName>
        <fullName evidence="12">STE3-domain-containing protein</fullName>
    </submittedName>
</protein>
<dbReference type="GO" id="GO:0004932">
    <property type="term" value="F:mating-type factor pheromone receptor activity"/>
    <property type="evidence" value="ECO:0007669"/>
    <property type="project" value="InterPro"/>
</dbReference>
<name>A0A165NFJ1_9AGAM</name>
<comment type="subcellular location">
    <subcellularLocation>
        <location evidence="1">Membrane</location>
        <topology evidence="1">Multi-pass membrane protein</topology>
    </subcellularLocation>
</comment>
<dbReference type="STRING" id="1314782.A0A165NFJ1"/>
<dbReference type="Proteomes" id="UP000076761">
    <property type="component" value="Unassembled WGS sequence"/>
</dbReference>
<feature type="transmembrane region" description="Helical" evidence="11">
    <location>
        <begin position="68"/>
        <end position="85"/>
    </location>
</feature>
<dbReference type="PANTHER" id="PTHR28097">
    <property type="entry name" value="PHEROMONE A FACTOR RECEPTOR"/>
    <property type="match status" value="1"/>
</dbReference>
<keyword evidence="8" id="KW-0675">Receptor</keyword>
<gene>
    <name evidence="12" type="ORF">NEOLEDRAFT_1183271</name>
</gene>
<evidence type="ECO:0000256" key="7">
    <source>
        <dbReference type="ARBA" id="ARBA00023136"/>
    </source>
</evidence>
<keyword evidence="5 11" id="KW-1133">Transmembrane helix</keyword>
<feature type="transmembrane region" description="Helical" evidence="11">
    <location>
        <begin position="29"/>
        <end position="48"/>
    </location>
</feature>
<dbReference type="GO" id="GO:0005886">
    <property type="term" value="C:plasma membrane"/>
    <property type="evidence" value="ECO:0007669"/>
    <property type="project" value="TreeGrafter"/>
</dbReference>
<organism evidence="12 13">
    <name type="scientific">Neolentinus lepideus HHB14362 ss-1</name>
    <dbReference type="NCBI Taxonomy" id="1314782"/>
    <lineage>
        <taxon>Eukaryota</taxon>
        <taxon>Fungi</taxon>
        <taxon>Dikarya</taxon>
        <taxon>Basidiomycota</taxon>
        <taxon>Agaricomycotina</taxon>
        <taxon>Agaricomycetes</taxon>
        <taxon>Gloeophyllales</taxon>
        <taxon>Gloeophyllaceae</taxon>
        <taxon>Neolentinus</taxon>
    </lineage>
</organism>
<keyword evidence="4 11" id="KW-0812">Transmembrane</keyword>
<evidence type="ECO:0000256" key="11">
    <source>
        <dbReference type="SAM" id="Phobius"/>
    </source>
</evidence>
<evidence type="ECO:0000256" key="4">
    <source>
        <dbReference type="ARBA" id="ARBA00022692"/>
    </source>
</evidence>
<keyword evidence="7 11" id="KW-0472">Membrane</keyword>
<keyword evidence="6" id="KW-0297">G-protein coupled receptor</keyword>
<accession>A0A165NFJ1</accession>
<feature type="transmembrane region" description="Helical" evidence="11">
    <location>
        <begin position="6"/>
        <end position="22"/>
    </location>
</feature>
<feature type="transmembrane region" description="Helical" evidence="11">
    <location>
        <begin position="106"/>
        <end position="123"/>
    </location>
</feature>
<dbReference type="Pfam" id="PF02076">
    <property type="entry name" value="STE3"/>
    <property type="match status" value="1"/>
</dbReference>
<keyword evidence="9" id="KW-0807">Transducer</keyword>
<evidence type="ECO:0000256" key="2">
    <source>
        <dbReference type="ARBA" id="ARBA00011085"/>
    </source>
</evidence>
<feature type="compositionally biased region" description="Pro residues" evidence="10">
    <location>
        <begin position="344"/>
        <end position="358"/>
    </location>
</feature>
<evidence type="ECO:0000256" key="3">
    <source>
        <dbReference type="ARBA" id="ARBA00022507"/>
    </source>
</evidence>
<reference evidence="12 13" key="1">
    <citation type="journal article" date="2016" name="Mol. Biol. Evol.">
        <title>Comparative Genomics of Early-Diverging Mushroom-Forming Fungi Provides Insights into the Origins of Lignocellulose Decay Capabilities.</title>
        <authorList>
            <person name="Nagy L.G."/>
            <person name="Riley R."/>
            <person name="Tritt A."/>
            <person name="Adam C."/>
            <person name="Daum C."/>
            <person name="Floudas D."/>
            <person name="Sun H."/>
            <person name="Yadav J.S."/>
            <person name="Pangilinan J."/>
            <person name="Larsson K.H."/>
            <person name="Matsuura K."/>
            <person name="Barry K."/>
            <person name="Labutti K."/>
            <person name="Kuo R."/>
            <person name="Ohm R.A."/>
            <person name="Bhattacharya S.S."/>
            <person name="Shirouzu T."/>
            <person name="Yoshinaga Y."/>
            <person name="Martin F.M."/>
            <person name="Grigoriev I.V."/>
            <person name="Hibbett D.S."/>
        </authorList>
    </citation>
    <scope>NUCLEOTIDE SEQUENCE [LARGE SCALE GENOMIC DNA]</scope>
    <source>
        <strain evidence="12 13">HHB14362 ss-1</strain>
    </source>
</reference>
<evidence type="ECO:0000256" key="1">
    <source>
        <dbReference type="ARBA" id="ARBA00004141"/>
    </source>
</evidence>